<dbReference type="EMBL" id="CAUYUJ010015559">
    <property type="protein sequence ID" value="CAK0855500.1"/>
    <property type="molecule type" value="Genomic_DNA"/>
</dbReference>
<comment type="caution">
    <text evidence="1">The sequence shown here is derived from an EMBL/GenBank/DDBJ whole genome shotgun (WGS) entry which is preliminary data.</text>
</comment>
<sequence>MLPSCPVGSLAVLVMFETYVRPSELLSLAVAQLAPPASEGGPGACRAFGARVEELGRPSETREFDLSMLLDVERRRALIPALRGRLFDISSRQLCRAFADAVERLGVCSVEPTLRALRRGGAGRERLAQARSLGEVEQRGHWRSFRSVARYDKHARVSLQLGELSVALQAEIAGVVGRGARPFSERCAGLLRRHCQRFGESPLTCSRDQAAWRGLRQLAM</sequence>
<protein>
    <submittedName>
        <fullName evidence="1">Uncharacterized protein</fullName>
    </submittedName>
</protein>
<name>A0ABN9U8M6_9DINO</name>
<organism evidence="1 2">
    <name type="scientific">Prorocentrum cordatum</name>
    <dbReference type="NCBI Taxonomy" id="2364126"/>
    <lineage>
        <taxon>Eukaryota</taxon>
        <taxon>Sar</taxon>
        <taxon>Alveolata</taxon>
        <taxon>Dinophyceae</taxon>
        <taxon>Prorocentrales</taxon>
        <taxon>Prorocentraceae</taxon>
        <taxon>Prorocentrum</taxon>
    </lineage>
</organism>
<proteinExistence type="predicted"/>
<dbReference type="SUPFAM" id="SSF56349">
    <property type="entry name" value="DNA breaking-rejoining enzymes"/>
    <property type="match status" value="1"/>
</dbReference>
<accession>A0ABN9U8M6</accession>
<reference evidence="1" key="1">
    <citation type="submission" date="2023-10" db="EMBL/GenBank/DDBJ databases">
        <authorList>
            <person name="Chen Y."/>
            <person name="Shah S."/>
            <person name="Dougan E. K."/>
            <person name="Thang M."/>
            <person name="Chan C."/>
        </authorList>
    </citation>
    <scope>NUCLEOTIDE SEQUENCE [LARGE SCALE GENOMIC DNA]</scope>
</reference>
<keyword evidence="2" id="KW-1185">Reference proteome</keyword>
<gene>
    <name evidence="1" type="ORF">PCOR1329_LOCUS46220</name>
</gene>
<evidence type="ECO:0000313" key="1">
    <source>
        <dbReference type="EMBL" id="CAK0855500.1"/>
    </source>
</evidence>
<dbReference type="Proteomes" id="UP001189429">
    <property type="component" value="Unassembled WGS sequence"/>
</dbReference>
<dbReference type="InterPro" id="IPR011010">
    <property type="entry name" value="DNA_brk_join_enz"/>
</dbReference>
<evidence type="ECO:0000313" key="2">
    <source>
        <dbReference type="Proteomes" id="UP001189429"/>
    </source>
</evidence>